<keyword evidence="4" id="KW-0788">Thiol protease</keyword>
<proteinExistence type="inferred from homology"/>
<feature type="domain" description="NlpC/P60" evidence="7">
    <location>
        <begin position="337"/>
        <end position="474"/>
    </location>
</feature>
<evidence type="ECO:0000256" key="3">
    <source>
        <dbReference type="ARBA" id="ARBA00022801"/>
    </source>
</evidence>
<dbReference type="Pfam" id="PF03217">
    <property type="entry name" value="SlpA"/>
    <property type="match status" value="1"/>
</dbReference>
<name>A0A5P0ZKA4_9LACO</name>
<dbReference type="InterPro" id="IPR038765">
    <property type="entry name" value="Papain-like_cys_pep_sf"/>
</dbReference>
<comment type="similarity">
    <text evidence="1">Belongs to the peptidase C40 family.</text>
</comment>
<accession>A0A5P0ZKA4</accession>
<feature type="compositionally biased region" description="Polar residues" evidence="5">
    <location>
        <begin position="69"/>
        <end position="85"/>
    </location>
</feature>
<dbReference type="Pfam" id="PF00877">
    <property type="entry name" value="NLPC_P60"/>
    <property type="match status" value="1"/>
</dbReference>
<dbReference type="PROSITE" id="PS51935">
    <property type="entry name" value="NLPC_P60"/>
    <property type="match status" value="1"/>
</dbReference>
<keyword evidence="3" id="KW-0378">Hydrolase</keyword>
<dbReference type="InterPro" id="IPR051794">
    <property type="entry name" value="PG_Endopeptidase_C40"/>
</dbReference>
<sequence>MKNRHKIILFSNLVLAGISVGVLQNNVKADATDTAVNTENVQPAATQDAATTNLEATEVTTSNTENNTQAATNDQNVQTQANTAEVTDQPITSPVVDGVVTTGNEQSNLYDAQGTRLTVSLAANSGWVTDQKLSTQAGSQYYRVSTNAFVNATDVTLTFGHPNSGVVRTQGWGAKTYTRTDTDFVDSGAASLGANTSWQYARTDDLNGLTYYMVGNNAWINSNDATTAPLYQNPAGWLQISNTQIQPEGNVGYDLYSGVEGIKVWKVRKYFGLSNSHTIYDSSVISRVRNVQANAGLPVTGVTDLPTWRAMGFSDEDWYGIDSYIAPLQTNANSSRSDHVEAMINQATKYIGQPWVSGAASSPWYGVDCSGLVTQAMYASGINPSPVGSIQHAQPGHEWNSRDMWADWRMPHIPASQRQRGDLVFFTDPSTGIIWHVGILLDANTMIDSWPGTVGRSSIYANKGNIAGFARVFS</sequence>
<evidence type="ECO:0000313" key="9">
    <source>
        <dbReference type="Proteomes" id="UP000380386"/>
    </source>
</evidence>
<dbReference type="GO" id="GO:0006508">
    <property type="term" value="P:proteolysis"/>
    <property type="evidence" value="ECO:0007669"/>
    <property type="project" value="UniProtKB-KW"/>
</dbReference>
<dbReference type="Proteomes" id="UP000380386">
    <property type="component" value="Unassembled WGS sequence"/>
</dbReference>
<dbReference type="PANTHER" id="PTHR47359">
    <property type="entry name" value="PEPTIDOGLYCAN DL-ENDOPEPTIDASE CWLO"/>
    <property type="match status" value="1"/>
</dbReference>
<dbReference type="InterPro" id="IPR036365">
    <property type="entry name" value="PGBD-like_sf"/>
</dbReference>
<evidence type="ECO:0000313" key="8">
    <source>
        <dbReference type="EMBL" id="MQS53541.1"/>
    </source>
</evidence>
<dbReference type="SUPFAM" id="SSF54001">
    <property type="entry name" value="Cysteine proteinases"/>
    <property type="match status" value="1"/>
</dbReference>
<dbReference type="InterPro" id="IPR000064">
    <property type="entry name" value="NLP_P60_dom"/>
</dbReference>
<dbReference type="InterPro" id="IPR002477">
    <property type="entry name" value="Peptidoglycan-bd-like"/>
</dbReference>
<dbReference type="OrthoDB" id="9813118at2"/>
<dbReference type="Gene3D" id="3.90.1720.10">
    <property type="entry name" value="endopeptidase domain like (from Nostoc punctiforme)"/>
    <property type="match status" value="1"/>
</dbReference>
<dbReference type="RefSeq" id="WP_153383987.1">
    <property type="nucleotide sequence ID" value="NZ_VDFM01000022.1"/>
</dbReference>
<reference evidence="8 9" key="1">
    <citation type="journal article" date="2019" name="Syst. Appl. Microbiol.">
        <title>Polyphasic characterization of two novel Lactobacillus spp. isolated from blown salami packages: Description of Lactobacillus halodurans sp. nov. and Lactobacillus salsicarnum sp. nov.</title>
        <authorList>
            <person name="Schuster J.A."/>
            <person name="Klingl A."/>
            <person name="Vogel R.F."/>
            <person name="Ehrmann M.A."/>
        </authorList>
    </citation>
    <scope>NUCLEOTIDE SEQUENCE [LARGE SCALE GENOMIC DNA]</scope>
    <source>
        <strain evidence="8 9">TMW 1.2118</strain>
    </source>
</reference>
<organism evidence="8 9">
    <name type="scientific">Companilactobacillus mishanensis</name>
    <dbReference type="NCBI Taxonomy" id="2486008"/>
    <lineage>
        <taxon>Bacteria</taxon>
        <taxon>Bacillati</taxon>
        <taxon>Bacillota</taxon>
        <taxon>Bacilli</taxon>
        <taxon>Lactobacillales</taxon>
        <taxon>Lactobacillaceae</taxon>
        <taxon>Companilactobacillus</taxon>
    </lineage>
</organism>
<dbReference type="PANTHER" id="PTHR47359:SF3">
    <property type="entry name" value="NLP_P60 DOMAIN-CONTAINING PROTEIN-RELATED"/>
    <property type="match status" value="1"/>
</dbReference>
<feature type="compositionally biased region" description="Low complexity" evidence="5">
    <location>
        <begin position="59"/>
        <end position="68"/>
    </location>
</feature>
<evidence type="ECO:0000256" key="4">
    <source>
        <dbReference type="ARBA" id="ARBA00022807"/>
    </source>
</evidence>
<evidence type="ECO:0000256" key="2">
    <source>
        <dbReference type="ARBA" id="ARBA00022670"/>
    </source>
</evidence>
<feature type="chain" id="PRO_5038721492" description="NlpC/P60 domain-containing protein" evidence="6">
    <location>
        <begin position="17"/>
        <end position="474"/>
    </location>
</feature>
<dbReference type="GO" id="GO:0008234">
    <property type="term" value="F:cysteine-type peptidase activity"/>
    <property type="evidence" value="ECO:0007669"/>
    <property type="project" value="UniProtKB-KW"/>
</dbReference>
<keyword evidence="2" id="KW-0645">Protease</keyword>
<evidence type="ECO:0000256" key="5">
    <source>
        <dbReference type="SAM" id="MobiDB-lite"/>
    </source>
</evidence>
<feature type="signal peptide" evidence="6">
    <location>
        <begin position="1"/>
        <end position="16"/>
    </location>
</feature>
<evidence type="ECO:0000256" key="6">
    <source>
        <dbReference type="SAM" id="SignalP"/>
    </source>
</evidence>
<comment type="caution">
    <text evidence="8">The sequence shown here is derived from an EMBL/GenBank/DDBJ whole genome shotgun (WGS) entry which is preliminary data.</text>
</comment>
<evidence type="ECO:0000256" key="1">
    <source>
        <dbReference type="ARBA" id="ARBA00007074"/>
    </source>
</evidence>
<dbReference type="Pfam" id="PF01471">
    <property type="entry name" value="PG_binding_1"/>
    <property type="match status" value="1"/>
</dbReference>
<dbReference type="SUPFAM" id="SSF47090">
    <property type="entry name" value="PGBD-like"/>
    <property type="match status" value="1"/>
</dbReference>
<dbReference type="AlphaFoldDB" id="A0A5P0ZKA4"/>
<keyword evidence="6" id="KW-0732">Signal</keyword>
<dbReference type="InterPro" id="IPR024968">
    <property type="entry name" value="SlpA_C_lactobacillus"/>
</dbReference>
<protein>
    <recommendedName>
        <fullName evidence="7">NlpC/P60 domain-containing protein</fullName>
    </recommendedName>
</protein>
<evidence type="ECO:0000259" key="7">
    <source>
        <dbReference type="PROSITE" id="PS51935"/>
    </source>
</evidence>
<feature type="region of interest" description="Disordered" evidence="5">
    <location>
        <begin position="59"/>
        <end position="85"/>
    </location>
</feature>
<dbReference type="EMBL" id="VDFM01000022">
    <property type="protein sequence ID" value="MQS53541.1"/>
    <property type="molecule type" value="Genomic_DNA"/>
</dbReference>
<gene>
    <name evidence="8" type="ORF">FHL02_10960</name>
</gene>